<comment type="caution">
    <text evidence="1">The sequence shown here is derived from an EMBL/GenBank/DDBJ whole genome shotgun (WGS) entry which is preliminary data.</text>
</comment>
<gene>
    <name evidence="1" type="ORF">rsdtw13_37120</name>
</gene>
<organism evidence="1 2">
    <name type="scientific">Inconstantimicrobium mannanitabidum</name>
    <dbReference type="NCBI Taxonomy" id="1604901"/>
    <lineage>
        <taxon>Bacteria</taxon>
        <taxon>Bacillati</taxon>
        <taxon>Bacillota</taxon>
        <taxon>Clostridia</taxon>
        <taxon>Eubacteriales</taxon>
        <taxon>Clostridiaceae</taxon>
        <taxon>Inconstantimicrobium</taxon>
    </lineage>
</organism>
<protein>
    <submittedName>
        <fullName evidence="1">Mechanosensitive ion channel protein</fullName>
    </submittedName>
</protein>
<sequence>MGLFWGIFDIDTKNEYVNIGKIIHIRFDAIYNIAWTAVAIIIILIFMFLIIKLGNKLINKFVKRQIESQMRFSLDNKRAATIGAILKSVLKYSVYFLGIAAIFNKITGGMSLTIAGIGSVAVGFGSQNIVKDVISGFFIVFEEQYSVGDSVTIDGKYSGTVESIGLRATQLKDVSGSTHIIPNGSIGVITNHSKDNMRVLVDIDIDYNANIDNAIKVINEACEEFMIGNEDIVEAPKAFGVTELSDFGVTIRVVGKAKPSTQAKQEAILRKLIKDRLEENDIEIAHSKISFIKSQQV</sequence>
<evidence type="ECO:0000313" key="1">
    <source>
        <dbReference type="EMBL" id="GKX68454.1"/>
    </source>
</evidence>
<keyword evidence="2" id="KW-1185">Reference proteome</keyword>
<proteinExistence type="predicted"/>
<dbReference type="Proteomes" id="UP001058074">
    <property type="component" value="Unassembled WGS sequence"/>
</dbReference>
<name>A0ACB5RHC8_9CLOT</name>
<reference evidence="1" key="1">
    <citation type="journal article" date="2025" name="Int. J. Syst. Evol. Microbiol.">
        <title>Inconstantimicrobium mannanitabidum sp. nov., a novel member of the family Clostridiaceae isolated from anoxic soil under the treatment of reductive soil disinfestation.</title>
        <authorList>
            <person name="Ueki A."/>
            <person name="Tonouchi A."/>
            <person name="Honma S."/>
            <person name="Kaku N."/>
            <person name="Ueki K."/>
        </authorList>
    </citation>
    <scope>NUCLEOTIDE SEQUENCE</scope>
    <source>
        <strain evidence="1">TW13</strain>
    </source>
</reference>
<evidence type="ECO:0000313" key="2">
    <source>
        <dbReference type="Proteomes" id="UP001058074"/>
    </source>
</evidence>
<accession>A0ACB5RHC8</accession>
<dbReference type="EMBL" id="BROD01000001">
    <property type="protein sequence ID" value="GKX68454.1"/>
    <property type="molecule type" value="Genomic_DNA"/>
</dbReference>